<dbReference type="Proteomes" id="UP000517759">
    <property type="component" value="Unassembled WGS sequence"/>
</dbReference>
<dbReference type="RefSeq" id="WP_183502260.1">
    <property type="nucleotide sequence ID" value="NZ_BSPG01000003.1"/>
</dbReference>
<evidence type="ECO:0000313" key="2">
    <source>
        <dbReference type="EMBL" id="GLS42921.1"/>
    </source>
</evidence>
<reference evidence="3 4" key="3">
    <citation type="submission" date="2020-08" db="EMBL/GenBank/DDBJ databases">
        <title>Genomic Encyclopedia of Type Strains, Phase IV (KMG-IV): sequencing the most valuable type-strain genomes for metagenomic binning, comparative biology and taxonomic classification.</title>
        <authorList>
            <person name="Goeker M."/>
        </authorList>
    </citation>
    <scope>NUCLEOTIDE SEQUENCE [LARGE SCALE GENOMIC DNA]</scope>
    <source>
        <strain evidence="3 4">DSM 24105</strain>
    </source>
</reference>
<dbReference type="EMBL" id="BSPG01000003">
    <property type="protein sequence ID" value="GLS42921.1"/>
    <property type="molecule type" value="Genomic_DNA"/>
</dbReference>
<name>A0A7W6ADL9_9HYPH</name>
<evidence type="ECO:0000313" key="3">
    <source>
        <dbReference type="EMBL" id="MBB3901347.1"/>
    </source>
</evidence>
<dbReference type="EMBL" id="JACIDN010000002">
    <property type="protein sequence ID" value="MBB3901347.1"/>
    <property type="molecule type" value="Genomic_DNA"/>
</dbReference>
<gene>
    <name evidence="2" type="ORF">GCM10007884_09060</name>
    <name evidence="3" type="ORF">GGR33_000833</name>
</gene>
<comment type="caution">
    <text evidence="3">The sequence shown here is derived from an EMBL/GenBank/DDBJ whole genome shotgun (WGS) entry which is preliminary data.</text>
</comment>
<reference evidence="5" key="2">
    <citation type="journal article" date="2019" name="Int. J. Syst. Evol. Microbiol.">
        <title>The Global Catalogue of Microorganisms (GCM) 10K type strain sequencing project: providing services to taxonomists for standard genome sequencing and annotation.</title>
        <authorList>
            <consortium name="The Broad Institute Genomics Platform"/>
            <consortium name="The Broad Institute Genome Sequencing Center for Infectious Disease"/>
            <person name="Wu L."/>
            <person name="Ma J."/>
        </authorList>
    </citation>
    <scope>NUCLEOTIDE SEQUENCE [LARGE SCALE GENOMIC DNA]</scope>
    <source>
        <strain evidence="5">NBRC 107710</strain>
    </source>
</reference>
<keyword evidence="1" id="KW-1133">Transmembrane helix</keyword>
<proteinExistence type="predicted"/>
<feature type="transmembrane region" description="Helical" evidence="1">
    <location>
        <begin position="26"/>
        <end position="50"/>
    </location>
</feature>
<reference evidence="2" key="4">
    <citation type="submission" date="2023-01" db="EMBL/GenBank/DDBJ databases">
        <title>Draft genome sequence of Methylobacterium brachythecii strain NBRC 107710.</title>
        <authorList>
            <person name="Sun Q."/>
            <person name="Mori K."/>
        </authorList>
    </citation>
    <scope>NUCLEOTIDE SEQUENCE</scope>
    <source>
        <strain evidence="2">NBRC 107710</strain>
    </source>
</reference>
<protein>
    <submittedName>
        <fullName evidence="3">Uncharacterized protein</fullName>
    </submittedName>
</protein>
<evidence type="ECO:0000313" key="4">
    <source>
        <dbReference type="Proteomes" id="UP000517759"/>
    </source>
</evidence>
<reference evidence="2" key="1">
    <citation type="journal article" date="2014" name="Int. J. Syst. Evol. Microbiol.">
        <title>Complete genome of a new Firmicutes species belonging to the dominant human colonic microbiota ('Ruminococcus bicirculans') reveals two chromosomes and a selective capacity to utilize plant glucans.</title>
        <authorList>
            <consortium name="NISC Comparative Sequencing Program"/>
            <person name="Wegmann U."/>
            <person name="Louis P."/>
            <person name="Goesmann A."/>
            <person name="Henrissat B."/>
            <person name="Duncan S.H."/>
            <person name="Flint H.J."/>
        </authorList>
    </citation>
    <scope>NUCLEOTIDE SEQUENCE</scope>
    <source>
        <strain evidence="2">NBRC 107710</strain>
    </source>
</reference>
<keyword evidence="5" id="KW-1185">Reference proteome</keyword>
<keyword evidence="1" id="KW-0812">Transmembrane</keyword>
<dbReference type="Proteomes" id="UP001156881">
    <property type="component" value="Unassembled WGS sequence"/>
</dbReference>
<keyword evidence="1" id="KW-0472">Membrane</keyword>
<sequence length="73" mass="8484">MFSLHMYDRDKEPVRKRDHPNRLSGMALGFASGLTVIIALDVFVLNNALFREMPSLHWYMPQVIRSAVALPWR</sequence>
<organism evidence="3 4">
    <name type="scientific">Methylobacterium brachythecii</name>
    <dbReference type="NCBI Taxonomy" id="1176177"/>
    <lineage>
        <taxon>Bacteria</taxon>
        <taxon>Pseudomonadati</taxon>
        <taxon>Pseudomonadota</taxon>
        <taxon>Alphaproteobacteria</taxon>
        <taxon>Hyphomicrobiales</taxon>
        <taxon>Methylobacteriaceae</taxon>
        <taxon>Methylobacterium</taxon>
    </lineage>
</organism>
<accession>A0A7W6ADL9</accession>
<evidence type="ECO:0000256" key="1">
    <source>
        <dbReference type="SAM" id="Phobius"/>
    </source>
</evidence>
<dbReference type="AlphaFoldDB" id="A0A7W6ADL9"/>
<evidence type="ECO:0000313" key="5">
    <source>
        <dbReference type="Proteomes" id="UP001156881"/>
    </source>
</evidence>